<feature type="compositionally biased region" description="Polar residues" evidence="1">
    <location>
        <begin position="8"/>
        <end position="17"/>
    </location>
</feature>
<gene>
    <name evidence="2" type="ORF">WJX84_011320</name>
</gene>
<protein>
    <submittedName>
        <fullName evidence="2">Uncharacterized protein</fullName>
    </submittedName>
</protein>
<feature type="region of interest" description="Disordered" evidence="1">
    <location>
        <begin position="1"/>
        <end position="21"/>
    </location>
</feature>
<evidence type="ECO:0000313" key="2">
    <source>
        <dbReference type="EMBL" id="KAK9864578.1"/>
    </source>
</evidence>
<dbReference type="AlphaFoldDB" id="A0AAW1T5T1"/>
<sequence length="261" mass="28809">MTSEKRIQAQSTSSAETDTVEPYECMPAPEADWHLMQSAAGRHYFLDVTTNDVRMLMPTAVRASPSHEAAPFWIGASIASYSDCLGTAGTEEICQPPTTPEAGSSFHHLLPWHRKQCTPVLPYMWRLQVLSALSSRRLISDHGHPPYRASQGLQCWICTKIAQELDKHCTDLYKVTGAKELRLPCEGPQLREQRPASCRECLPGWASKMLFKAATINTGPCAAMLGEAAYVCPSAYPFIGTKDRLSSYIMADSPGQSGWDK</sequence>
<reference evidence="2 3" key="1">
    <citation type="journal article" date="2024" name="Nat. Commun.">
        <title>Phylogenomics reveals the evolutionary origins of lichenization in chlorophyte algae.</title>
        <authorList>
            <person name="Puginier C."/>
            <person name="Libourel C."/>
            <person name="Otte J."/>
            <person name="Skaloud P."/>
            <person name="Haon M."/>
            <person name="Grisel S."/>
            <person name="Petersen M."/>
            <person name="Berrin J.G."/>
            <person name="Delaux P.M."/>
            <person name="Dal Grande F."/>
            <person name="Keller J."/>
        </authorList>
    </citation>
    <scope>NUCLEOTIDE SEQUENCE [LARGE SCALE GENOMIC DNA]</scope>
    <source>
        <strain evidence="2 3">SAG 2523</strain>
    </source>
</reference>
<evidence type="ECO:0000313" key="3">
    <source>
        <dbReference type="Proteomes" id="UP001485043"/>
    </source>
</evidence>
<comment type="caution">
    <text evidence="2">The sequence shown here is derived from an EMBL/GenBank/DDBJ whole genome shotgun (WGS) entry which is preliminary data.</text>
</comment>
<accession>A0AAW1T5T1</accession>
<proteinExistence type="predicted"/>
<name>A0AAW1T5T1_9CHLO</name>
<organism evidence="2 3">
    <name type="scientific">Apatococcus fuscideae</name>
    <dbReference type="NCBI Taxonomy" id="2026836"/>
    <lineage>
        <taxon>Eukaryota</taxon>
        <taxon>Viridiplantae</taxon>
        <taxon>Chlorophyta</taxon>
        <taxon>core chlorophytes</taxon>
        <taxon>Trebouxiophyceae</taxon>
        <taxon>Chlorellales</taxon>
        <taxon>Chlorellaceae</taxon>
        <taxon>Apatococcus</taxon>
    </lineage>
</organism>
<evidence type="ECO:0000256" key="1">
    <source>
        <dbReference type="SAM" id="MobiDB-lite"/>
    </source>
</evidence>
<dbReference type="EMBL" id="JALJOV010000337">
    <property type="protein sequence ID" value="KAK9864578.1"/>
    <property type="molecule type" value="Genomic_DNA"/>
</dbReference>
<dbReference type="Proteomes" id="UP001485043">
    <property type="component" value="Unassembled WGS sequence"/>
</dbReference>
<keyword evidence="3" id="KW-1185">Reference proteome</keyword>